<feature type="region of interest" description="Disordered" evidence="1">
    <location>
        <begin position="51"/>
        <end position="70"/>
    </location>
</feature>
<dbReference type="Proteomes" id="UP001270362">
    <property type="component" value="Unassembled WGS sequence"/>
</dbReference>
<evidence type="ECO:0000313" key="2">
    <source>
        <dbReference type="EMBL" id="KAK3684098.1"/>
    </source>
</evidence>
<accession>A0AAE0X423</accession>
<keyword evidence="3" id="KW-1185">Reference proteome</keyword>
<protein>
    <submittedName>
        <fullName evidence="2">Uncharacterized protein</fullName>
    </submittedName>
</protein>
<proteinExistence type="predicted"/>
<gene>
    <name evidence="2" type="ORF">B0T22DRAFT_469596</name>
</gene>
<evidence type="ECO:0000256" key="1">
    <source>
        <dbReference type="SAM" id="MobiDB-lite"/>
    </source>
</evidence>
<organism evidence="2 3">
    <name type="scientific">Podospora appendiculata</name>
    <dbReference type="NCBI Taxonomy" id="314037"/>
    <lineage>
        <taxon>Eukaryota</taxon>
        <taxon>Fungi</taxon>
        <taxon>Dikarya</taxon>
        <taxon>Ascomycota</taxon>
        <taxon>Pezizomycotina</taxon>
        <taxon>Sordariomycetes</taxon>
        <taxon>Sordariomycetidae</taxon>
        <taxon>Sordariales</taxon>
        <taxon>Podosporaceae</taxon>
        <taxon>Podospora</taxon>
    </lineage>
</organism>
<evidence type="ECO:0000313" key="3">
    <source>
        <dbReference type="Proteomes" id="UP001270362"/>
    </source>
</evidence>
<dbReference type="AlphaFoldDB" id="A0AAE0X423"/>
<dbReference type="EMBL" id="JAULSO010000004">
    <property type="protein sequence ID" value="KAK3684098.1"/>
    <property type="molecule type" value="Genomic_DNA"/>
</dbReference>
<reference evidence="2" key="1">
    <citation type="journal article" date="2023" name="Mol. Phylogenet. Evol.">
        <title>Genome-scale phylogeny and comparative genomics of the fungal order Sordariales.</title>
        <authorList>
            <person name="Hensen N."/>
            <person name="Bonometti L."/>
            <person name="Westerberg I."/>
            <person name="Brannstrom I.O."/>
            <person name="Guillou S."/>
            <person name="Cros-Aarteil S."/>
            <person name="Calhoun S."/>
            <person name="Haridas S."/>
            <person name="Kuo A."/>
            <person name="Mondo S."/>
            <person name="Pangilinan J."/>
            <person name="Riley R."/>
            <person name="LaButti K."/>
            <person name="Andreopoulos B."/>
            <person name="Lipzen A."/>
            <person name="Chen C."/>
            <person name="Yan M."/>
            <person name="Daum C."/>
            <person name="Ng V."/>
            <person name="Clum A."/>
            <person name="Steindorff A."/>
            <person name="Ohm R.A."/>
            <person name="Martin F."/>
            <person name="Silar P."/>
            <person name="Natvig D.O."/>
            <person name="Lalanne C."/>
            <person name="Gautier V."/>
            <person name="Ament-Velasquez S.L."/>
            <person name="Kruys A."/>
            <person name="Hutchinson M.I."/>
            <person name="Powell A.J."/>
            <person name="Barry K."/>
            <person name="Miller A.N."/>
            <person name="Grigoriev I.V."/>
            <person name="Debuchy R."/>
            <person name="Gladieux P."/>
            <person name="Hiltunen Thoren M."/>
            <person name="Johannesson H."/>
        </authorList>
    </citation>
    <scope>NUCLEOTIDE SEQUENCE</scope>
    <source>
        <strain evidence="2">CBS 314.62</strain>
    </source>
</reference>
<reference evidence="2" key="2">
    <citation type="submission" date="2023-06" db="EMBL/GenBank/DDBJ databases">
        <authorList>
            <consortium name="Lawrence Berkeley National Laboratory"/>
            <person name="Haridas S."/>
            <person name="Hensen N."/>
            <person name="Bonometti L."/>
            <person name="Westerberg I."/>
            <person name="Brannstrom I.O."/>
            <person name="Guillou S."/>
            <person name="Cros-Aarteil S."/>
            <person name="Calhoun S."/>
            <person name="Kuo A."/>
            <person name="Mondo S."/>
            <person name="Pangilinan J."/>
            <person name="Riley R."/>
            <person name="Labutti K."/>
            <person name="Andreopoulos B."/>
            <person name="Lipzen A."/>
            <person name="Chen C."/>
            <person name="Yanf M."/>
            <person name="Daum C."/>
            <person name="Ng V."/>
            <person name="Clum A."/>
            <person name="Steindorff A."/>
            <person name="Ohm R."/>
            <person name="Martin F."/>
            <person name="Silar P."/>
            <person name="Natvig D."/>
            <person name="Lalanne C."/>
            <person name="Gautier V."/>
            <person name="Ament-Velasquez S.L."/>
            <person name="Kruys A."/>
            <person name="Hutchinson M.I."/>
            <person name="Powell A.J."/>
            <person name="Barry K."/>
            <person name="Miller A.N."/>
            <person name="Grigoriev I.V."/>
            <person name="Debuchy R."/>
            <person name="Gladieux P."/>
            <person name="Thoren M.H."/>
            <person name="Johannesson H."/>
        </authorList>
    </citation>
    <scope>NUCLEOTIDE SEQUENCE</scope>
    <source>
        <strain evidence="2">CBS 314.62</strain>
    </source>
</reference>
<comment type="caution">
    <text evidence="2">The sequence shown here is derived from an EMBL/GenBank/DDBJ whole genome shotgun (WGS) entry which is preliminary data.</text>
</comment>
<sequence length="70" mass="7951">MRAAFSVLCATFQRPGLSFPDTTSLDWTGFLQASLLLDSSYRWFHNRLLRDAPRPSQPTDDDPVPVLMSH</sequence>
<name>A0AAE0X423_9PEZI</name>